<protein>
    <submittedName>
        <fullName evidence="2">Uncharacterized protein</fullName>
    </submittedName>
</protein>
<feature type="region of interest" description="Disordered" evidence="1">
    <location>
        <begin position="37"/>
        <end position="101"/>
    </location>
</feature>
<feature type="compositionally biased region" description="Gly residues" evidence="1">
    <location>
        <begin position="82"/>
        <end position="92"/>
    </location>
</feature>
<sequence>MRQNAFKICSYKSRIRPDQRGCEGIRMSHEFWVNMGQDLQGQDGGDKGNHAHGLHPTKLENGEKERSVFQGGRMRKMRGGEGRGGVGRGGGADHLPPKMQL</sequence>
<gene>
    <name evidence="2" type="ORF">CURHAP_LOCUS10325</name>
</gene>
<evidence type="ECO:0000313" key="3">
    <source>
        <dbReference type="Proteomes" id="UP000507222"/>
    </source>
</evidence>
<name>A0A6J5TU39_PRUAR</name>
<organism evidence="2 3">
    <name type="scientific">Prunus armeniaca</name>
    <name type="common">Apricot</name>
    <name type="synonym">Armeniaca vulgaris</name>
    <dbReference type="NCBI Taxonomy" id="36596"/>
    <lineage>
        <taxon>Eukaryota</taxon>
        <taxon>Viridiplantae</taxon>
        <taxon>Streptophyta</taxon>
        <taxon>Embryophyta</taxon>
        <taxon>Tracheophyta</taxon>
        <taxon>Spermatophyta</taxon>
        <taxon>Magnoliopsida</taxon>
        <taxon>eudicotyledons</taxon>
        <taxon>Gunneridae</taxon>
        <taxon>Pentapetalae</taxon>
        <taxon>rosids</taxon>
        <taxon>fabids</taxon>
        <taxon>Rosales</taxon>
        <taxon>Rosaceae</taxon>
        <taxon>Amygdaloideae</taxon>
        <taxon>Amygdaleae</taxon>
        <taxon>Prunus</taxon>
    </lineage>
</organism>
<proteinExistence type="predicted"/>
<evidence type="ECO:0000256" key="1">
    <source>
        <dbReference type="SAM" id="MobiDB-lite"/>
    </source>
</evidence>
<dbReference type="EMBL" id="CAEKDK010000001">
    <property type="protein sequence ID" value="CAB4267570.1"/>
    <property type="molecule type" value="Genomic_DNA"/>
</dbReference>
<dbReference type="AlphaFoldDB" id="A0A6J5TU39"/>
<evidence type="ECO:0000313" key="2">
    <source>
        <dbReference type="EMBL" id="CAB4267570.1"/>
    </source>
</evidence>
<reference evidence="2 3" key="1">
    <citation type="submission" date="2020-05" db="EMBL/GenBank/DDBJ databases">
        <authorList>
            <person name="Campoy J."/>
            <person name="Schneeberger K."/>
            <person name="Spophaly S."/>
        </authorList>
    </citation>
    <scope>NUCLEOTIDE SEQUENCE [LARGE SCALE GENOMIC DNA]</scope>
    <source>
        <strain evidence="2">PruArmRojPasFocal</strain>
    </source>
</reference>
<feature type="compositionally biased region" description="Basic and acidic residues" evidence="1">
    <location>
        <begin position="57"/>
        <end position="67"/>
    </location>
</feature>
<accession>A0A6J5TU39</accession>
<dbReference type="Proteomes" id="UP000507222">
    <property type="component" value="Unassembled WGS sequence"/>
</dbReference>